<sequence length="204" mass="23503">MSDDPISSTSIIQENFINNSSELPLDFEPDLSIVSKNTDTLLDSFFISENIEISESNFASVSEYTEQNQNFNFLNLDNYAKGPNHKKRNRFANNIDLTQFGLANDTIIESDSDNNALILIVYDIPAVRKISRFVGHSSKNRCYRYTKNFSTFSSNHPKSGKVNFSGFDQEFPHLSNIRHKQLSNNLLNKANREKKRIFDEYKIR</sequence>
<accession>A0ACA9PXR4</accession>
<organism evidence="1 2">
    <name type="scientific">Racocetra persica</name>
    <dbReference type="NCBI Taxonomy" id="160502"/>
    <lineage>
        <taxon>Eukaryota</taxon>
        <taxon>Fungi</taxon>
        <taxon>Fungi incertae sedis</taxon>
        <taxon>Mucoromycota</taxon>
        <taxon>Glomeromycotina</taxon>
        <taxon>Glomeromycetes</taxon>
        <taxon>Diversisporales</taxon>
        <taxon>Gigasporaceae</taxon>
        <taxon>Racocetra</taxon>
    </lineage>
</organism>
<gene>
    <name evidence="1" type="ORF">RPERSI_LOCUS11966</name>
</gene>
<name>A0ACA9PXR4_9GLOM</name>
<keyword evidence="2" id="KW-1185">Reference proteome</keyword>
<proteinExistence type="predicted"/>
<evidence type="ECO:0000313" key="2">
    <source>
        <dbReference type="Proteomes" id="UP000789920"/>
    </source>
</evidence>
<evidence type="ECO:0000313" key="1">
    <source>
        <dbReference type="EMBL" id="CAG8728963.1"/>
    </source>
</evidence>
<dbReference type="EMBL" id="CAJVQC010025154">
    <property type="protein sequence ID" value="CAG8728963.1"/>
    <property type="molecule type" value="Genomic_DNA"/>
</dbReference>
<dbReference type="Proteomes" id="UP000789920">
    <property type="component" value="Unassembled WGS sequence"/>
</dbReference>
<reference evidence="1" key="1">
    <citation type="submission" date="2021-06" db="EMBL/GenBank/DDBJ databases">
        <authorList>
            <person name="Kallberg Y."/>
            <person name="Tangrot J."/>
            <person name="Rosling A."/>
        </authorList>
    </citation>
    <scope>NUCLEOTIDE SEQUENCE</scope>
    <source>
        <strain evidence="1">MA461A</strain>
    </source>
</reference>
<comment type="caution">
    <text evidence="1">The sequence shown here is derived from an EMBL/GenBank/DDBJ whole genome shotgun (WGS) entry which is preliminary data.</text>
</comment>
<protein>
    <submittedName>
        <fullName evidence="1">890_t:CDS:1</fullName>
    </submittedName>
</protein>